<protein>
    <submittedName>
        <fullName evidence="1">Uncharacterized protein</fullName>
    </submittedName>
</protein>
<name>A0A2P4XTM8_9STRA</name>
<evidence type="ECO:0000313" key="2">
    <source>
        <dbReference type="Proteomes" id="UP000237271"/>
    </source>
</evidence>
<dbReference type="Proteomes" id="UP000237271">
    <property type="component" value="Unassembled WGS sequence"/>
</dbReference>
<reference evidence="1 2" key="1">
    <citation type="journal article" date="2017" name="Genome Biol. Evol.">
        <title>Phytophthora megakarya and P. palmivora, closely related causal agents of cacao black pod rot, underwent increases in genome sizes and gene numbers by different mechanisms.</title>
        <authorList>
            <person name="Ali S.S."/>
            <person name="Shao J."/>
            <person name="Lary D.J."/>
            <person name="Kronmiller B."/>
            <person name="Shen D."/>
            <person name="Strem M.D."/>
            <person name="Amoako-Attah I."/>
            <person name="Akrofi A.Y."/>
            <person name="Begoude B.A."/>
            <person name="Ten Hoopen G.M."/>
            <person name="Coulibaly K."/>
            <person name="Kebe B.I."/>
            <person name="Melnick R.L."/>
            <person name="Guiltinan M.J."/>
            <person name="Tyler B.M."/>
            <person name="Meinhardt L.W."/>
            <person name="Bailey B.A."/>
        </authorList>
    </citation>
    <scope>NUCLEOTIDE SEQUENCE [LARGE SCALE GENOMIC DNA]</scope>
    <source>
        <strain evidence="2">sbr112.9</strain>
    </source>
</reference>
<dbReference type="EMBL" id="NCKW01008004">
    <property type="protein sequence ID" value="POM68910.1"/>
    <property type="molecule type" value="Genomic_DNA"/>
</dbReference>
<dbReference type="AlphaFoldDB" id="A0A2P4XTM8"/>
<evidence type="ECO:0000313" key="1">
    <source>
        <dbReference type="EMBL" id="POM68910.1"/>
    </source>
</evidence>
<sequence>MRLSRKRNSIYMAAIELSDRVPDCRSSRKKSTTQMMGYEVYDVDGETMPDLIPRLSCATKREMSSNQESYTASFFGVSLCAPVAKGKSRISIDKRGDHDRDTRNISCYEELRFERPEDREFYQQKMYGTAFVPQKLRGRITLVVRNARFERKSTGIRFNQDRDREEFAASLSKRYTFKKSIPRCDIPRENWQKLMRNQAGTVYLHYYNREDAERASHIFRDDDGQPLVLRLELKADPAPSILHLDLILASEVFPSRPLYCPRTTARITLHRGDVNDHQLQVVILGTQSTTVAHRILQHHGLGERIDTGRP</sequence>
<keyword evidence="2" id="KW-1185">Reference proteome</keyword>
<dbReference type="OrthoDB" id="168385at2759"/>
<gene>
    <name evidence="1" type="ORF">PHPALM_14870</name>
</gene>
<accession>A0A2P4XTM8</accession>
<organism evidence="1 2">
    <name type="scientific">Phytophthora palmivora</name>
    <dbReference type="NCBI Taxonomy" id="4796"/>
    <lineage>
        <taxon>Eukaryota</taxon>
        <taxon>Sar</taxon>
        <taxon>Stramenopiles</taxon>
        <taxon>Oomycota</taxon>
        <taxon>Peronosporomycetes</taxon>
        <taxon>Peronosporales</taxon>
        <taxon>Peronosporaceae</taxon>
        <taxon>Phytophthora</taxon>
    </lineage>
</organism>
<proteinExistence type="predicted"/>
<comment type="caution">
    <text evidence="1">The sequence shown here is derived from an EMBL/GenBank/DDBJ whole genome shotgun (WGS) entry which is preliminary data.</text>
</comment>